<dbReference type="Proteomes" id="UP001055172">
    <property type="component" value="Unassembled WGS sequence"/>
</dbReference>
<dbReference type="AlphaFoldDB" id="A0AA37LWN1"/>
<dbReference type="EMBL" id="BPPX01000030">
    <property type="protein sequence ID" value="GJC88090.1"/>
    <property type="molecule type" value="Genomic_DNA"/>
</dbReference>
<sequence length="291" mass="31898">MILRPNPFDSQGQKIHRYFSGRLQSDSRFLAFYSDTISTICGDPNISAPDFVKIPLVINGTQHPPLGSFFDQARKYLNPREPGGLRDLPAAFGLGDGHGGNVMGTPGGQSTDIMHIDYEVSGTHCPFLDMAKAMYNDGFFNAFYGDLLSDNLSSKPNASGITVAWSFSPEVIRVDYEADVGDVGKVIAVTKLEYILVPLLQLVAEKHDSSKVDLAEKVLGHALLACALLTRNFSKRPDLLFLNLALGVRLAADMRRVFAETFGWVMPRVEDWSAQPSNEVRAELDEGSGID</sequence>
<accession>A0AA37LWN1</accession>
<reference evidence="1 2" key="1">
    <citation type="submission" date="2021-07" db="EMBL/GenBank/DDBJ databases">
        <title>Genome data of Colletotrichum spaethianum.</title>
        <authorList>
            <person name="Utami Y.D."/>
            <person name="Hiruma K."/>
        </authorList>
    </citation>
    <scope>NUCLEOTIDE SEQUENCE [LARGE SCALE GENOMIC DNA]</scope>
    <source>
        <strain evidence="1 2">MAFF 242679</strain>
    </source>
</reference>
<evidence type="ECO:0000313" key="1">
    <source>
        <dbReference type="EMBL" id="GJC88090.1"/>
    </source>
</evidence>
<gene>
    <name evidence="1" type="ORF">ColLi_10928</name>
</gene>
<comment type="caution">
    <text evidence="1">The sequence shown here is derived from an EMBL/GenBank/DDBJ whole genome shotgun (WGS) entry which is preliminary data.</text>
</comment>
<keyword evidence="2" id="KW-1185">Reference proteome</keyword>
<evidence type="ECO:0000313" key="2">
    <source>
        <dbReference type="Proteomes" id="UP001055172"/>
    </source>
</evidence>
<name>A0AA37LWN1_9PEZI</name>
<proteinExistence type="predicted"/>
<protein>
    <submittedName>
        <fullName evidence="1">Uncharacterized protein</fullName>
    </submittedName>
</protein>
<organism evidence="1 2">
    <name type="scientific">Colletotrichum liriopes</name>
    <dbReference type="NCBI Taxonomy" id="708192"/>
    <lineage>
        <taxon>Eukaryota</taxon>
        <taxon>Fungi</taxon>
        <taxon>Dikarya</taxon>
        <taxon>Ascomycota</taxon>
        <taxon>Pezizomycotina</taxon>
        <taxon>Sordariomycetes</taxon>
        <taxon>Hypocreomycetidae</taxon>
        <taxon>Glomerellales</taxon>
        <taxon>Glomerellaceae</taxon>
        <taxon>Colletotrichum</taxon>
        <taxon>Colletotrichum spaethianum species complex</taxon>
    </lineage>
</organism>